<reference evidence="1 2" key="1">
    <citation type="submission" date="2019-07" db="EMBL/GenBank/DDBJ databases">
        <title>Whole genome shotgun sequence of Oceanobacillus sojae NBRC 105379.</title>
        <authorList>
            <person name="Hosoyama A."/>
            <person name="Uohara A."/>
            <person name="Ohji S."/>
            <person name="Ichikawa N."/>
        </authorList>
    </citation>
    <scope>NUCLEOTIDE SEQUENCE [LARGE SCALE GENOMIC DNA]</scope>
    <source>
        <strain evidence="1 2">NBRC 105379</strain>
    </source>
</reference>
<dbReference type="RefSeq" id="WP_198048566.1">
    <property type="nucleotide sequence ID" value="NZ_BJYM01000001.1"/>
</dbReference>
<dbReference type="AlphaFoldDB" id="A0A511ZCZ0"/>
<gene>
    <name evidence="1" type="ORF">OSO01_00310</name>
</gene>
<proteinExistence type="predicted"/>
<dbReference type="EMBL" id="BJYM01000001">
    <property type="protein sequence ID" value="GEN85292.1"/>
    <property type="molecule type" value="Genomic_DNA"/>
</dbReference>
<sequence>MFNKSLKLFTVILKRNPGSSILNSALPKGFSFVNYQDGDALAWGEIEKSAGAFERVIDAVAYFEEEFVPYKAECRTFFI</sequence>
<name>A0A511ZCZ0_9BACI</name>
<evidence type="ECO:0000313" key="2">
    <source>
        <dbReference type="Proteomes" id="UP000321558"/>
    </source>
</evidence>
<dbReference type="Proteomes" id="UP000321558">
    <property type="component" value="Unassembled WGS sequence"/>
</dbReference>
<organism evidence="1 2">
    <name type="scientific">Oceanobacillus sojae</name>
    <dbReference type="NCBI Taxonomy" id="582851"/>
    <lineage>
        <taxon>Bacteria</taxon>
        <taxon>Bacillati</taxon>
        <taxon>Bacillota</taxon>
        <taxon>Bacilli</taxon>
        <taxon>Bacillales</taxon>
        <taxon>Bacillaceae</taxon>
        <taxon>Oceanobacillus</taxon>
    </lineage>
</organism>
<evidence type="ECO:0000313" key="1">
    <source>
        <dbReference type="EMBL" id="GEN85292.1"/>
    </source>
</evidence>
<protein>
    <submittedName>
        <fullName evidence="1">Uncharacterized protein</fullName>
    </submittedName>
</protein>
<accession>A0A511ZCZ0</accession>
<comment type="caution">
    <text evidence="1">The sequence shown here is derived from an EMBL/GenBank/DDBJ whole genome shotgun (WGS) entry which is preliminary data.</text>
</comment>
<keyword evidence="2" id="KW-1185">Reference proteome</keyword>